<comment type="caution">
    <text evidence="6">The sequence shown here is derived from an EMBL/GenBank/DDBJ whole genome shotgun (WGS) entry which is preliminary data.</text>
</comment>
<keyword evidence="4" id="KW-0067">ATP-binding</keyword>
<evidence type="ECO:0000313" key="6">
    <source>
        <dbReference type="EMBL" id="PYE28043.1"/>
    </source>
</evidence>
<dbReference type="GO" id="GO:0019563">
    <property type="term" value="P:glycerol catabolic process"/>
    <property type="evidence" value="ECO:0007669"/>
    <property type="project" value="TreeGrafter"/>
</dbReference>
<dbReference type="OrthoDB" id="9806345at2"/>
<dbReference type="PANTHER" id="PTHR28629">
    <property type="entry name" value="TRIOKINASE/FMN CYCLASE"/>
    <property type="match status" value="1"/>
</dbReference>
<sequence length="342" mass="35490">MKKIINHPDHFVDEMIDALLLAHTGWLKPVTADRRALVRADAPNKGKVGIVTGGGSGHLPGFLGYVGKGLASGVAVGNVFSSPSSEQIYEATRAVHGGAGVLYLYGNYGGDVFNFDLAADLADADGIETRTVLVADDVASAPPERASDRRGVAGMVFGFKCAGAAAERGDTLDEVARIAAKANGATRTMGVGLSPTILPAAGKPTFTLPDGEMEIGIGIHGEPGTHRGKLESADAIAERLAGAILGDLRAKAGSSVALLVNGLGATPLEELYLLYRRAAQAVAAAGLRVARAYVGEYVTSLEMAGASISVMQLDEELDTLLDAPVRSPFWREGWRVDEGGAR</sequence>
<dbReference type="InterPro" id="IPR050861">
    <property type="entry name" value="Dihydroxyacetone_Kinase"/>
</dbReference>
<evidence type="ECO:0000256" key="1">
    <source>
        <dbReference type="ARBA" id="ARBA00022679"/>
    </source>
</evidence>
<dbReference type="AlphaFoldDB" id="A0A2V4UBV5"/>
<dbReference type="RefSeq" id="WP_110854196.1">
    <property type="nucleotide sequence ID" value="NZ_QJSQ01000001.1"/>
</dbReference>
<name>A0A2V4UBV5_9BURK</name>
<protein>
    <submittedName>
        <fullName evidence="6">Dihydroxyacetone kinase DhaK subunit</fullName>
    </submittedName>
</protein>
<reference evidence="6 7" key="1">
    <citation type="submission" date="2018-06" db="EMBL/GenBank/DDBJ databases">
        <title>Genomic Encyclopedia of Type Strains, Phase IV (KMG-V): Genome sequencing to study the core and pangenomes of soil and plant-associated prokaryotes.</title>
        <authorList>
            <person name="Whitman W."/>
        </authorList>
    </citation>
    <scope>NUCLEOTIDE SEQUENCE [LARGE SCALE GENOMIC DNA]</scope>
    <source>
        <strain evidence="6 7">SRCL-318</strain>
    </source>
</reference>
<evidence type="ECO:0000256" key="4">
    <source>
        <dbReference type="ARBA" id="ARBA00022840"/>
    </source>
</evidence>
<dbReference type="GO" id="GO:0004371">
    <property type="term" value="F:glycerone kinase activity"/>
    <property type="evidence" value="ECO:0007669"/>
    <property type="project" value="InterPro"/>
</dbReference>
<dbReference type="GO" id="GO:0005829">
    <property type="term" value="C:cytosol"/>
    <property type="evidence" value="ECO:0007669"/>
    <property type="project" value="TreeGrafter"/>
</dbReference>
<dbReference type="SUPFAM" id="SSF82549">
    <property type="entry name" value="DAK1/DegV-like"/>
    <property type="match status" value="1"/>
</dbReference>
<accession>A0A2V4UBV5</accession>
<keyword evidence="2" id="KW-0547">Nucleotide-binding</keyword>
<dbReference type="Proteomes" id="UP000247772">
    <property type="component" value="Unassembled WGS sequence"/>
</dbReference>
<dbReference type="InterPro" id="IPR004006">
    <property type="entry name" value="DhaK_dom"/>
</dbReference>
<dbReference type="FunFam" id="3.40.50.10440:FF:000001">
    <property type="entry name" value="Dihydroxyacetone kinase, DhaK subunit"/>
    <property type="match status" value="1"/>
</dbReference>
<gene>
    <name evidence="6" type="ORF">C7410_101375</name>
</gene>
<dbReference type="GO" id="GO:0005524">
    <property type="term" value="F:ATP binding"/>
    <property type="evidence" value="ECO:0007669"/>
    <property type="project" value="UniProtKB-KW"/>
</dbReference>
<organism evidence="6 7">
    <name type="scientific">Paraburkholderia silvatlantica</name>
    <dbReference type="NCBI Taxonomy" id="321895"/>
    <lineage>
        <taxon>Bacteria</taxon>
        <taxon>Pseudomonadati</taxon>
        <taxon>Pseudomonadota</taxon>
        <taxon>Betaproteobacteria</taxon>
        <taxon>Burkholderiales</taxon>
        <taxon>Burkholderiaceae</taxon>
        <taxon>Paraburkholderia</taxon>
    </lineage>
</organism>
<dbReference type="EMBL" id="QJSQ01000001">
    <property type="protein sequence ID" value="PYE28043.1"/>
    <property type="molecule type" value="Genomic_DNA"/>
</dbReference>
<dbReference type="PANTHER" id="PTHR28629:SF4">
    <property type="entry name" value="TRIOKINASE_FMN CYCLASE"/>
    <property type="match status" value="1"/>
</dbReference>
<keyword evidence="1" id="KW-0808">Transferase</keyword>
<keyword evidence="3 6" id="KW-0418">Kinase</keyword>
<dbReference type="FunFam" id="3.30.1180.20:FF:000001">
    <property type="entry name" value="Dihydroxyacetone kinase 1"/>
    <property type="match status" value="1"/>
</dbReference>
<proteinExistence type="predicted"/>
<dbReference type="Gene3D" id="3.40.50.10440">
    <property type="entry name" value="Dihydroxyacetone kinase, domain 1"/>
    <property type="match status" value="1"/>
</dbReference>
<evidence type="ECO:0000313" key="7">
    <source>
        <dbReference type="Proteomes" id="UP000247772"/>
    </source>
</evidence>
<dbReference type="PROSITE" id="PS51481">
    <property type="entry name" value="DHAK"/>
    <property type="match status" value="1"/>
</dbReference>
<evidence type="ECO:0000256" key="2">
    <source>
        <dbReference type="ARBA" id="ARBA00022741"/>
    </source>
</evidence>
<evidence type="ECO:0000259" key="5">
    <source>
        <dbReference type="PROSITE" id="PS51481"/>
    </source>
</evidence>
<evidence type="ECO:0000256" key="3">
    <source>
        <dbReference type="ARBA" id="ARBA00022777"/>
    </source>
</evidence>
<dbReference type="Gene3D" id="3.30.1180.20">
    <property type="entry name" value="Dihydroxyacetone kinase, domain 2"/>
    <property type="match status" value="1"/>
</dbReference>
<feature type="domain" description="DhaK" evidence="5">
    <location>
        <begin position="7"/>
        <end position="330"/>
    </location>
</feature>
<dbReference type="Pfam" id="PF02733">
    <property type="entry name" value="Dak1"/>
    <property type="match status" value="1"/>
</dbReference>